<dbReference type="EMBL" id="CM026426">
    <property type="protein sequence ID" value="KAG0573183.1"/>
    <property type="molecule type" value="Genomic_DNA"/>
</dbReference>
<feature type="signal peptide" evidence="1">
    <location>
        <begin position="1"/>
        <end position="22"/>
    </location>
</feature>
<accession>A0A8T0HRJ3</accession>
<dbReference type="AlphaFoldDB" id="A0A8T0HRJ3"/>
<keyword evidence="1" id="KW-0732">Signal</keyword>
<reference evidence="2" key="1">
    <citation type="submission" date="2020-06" db="EMBL/GenBank/DDBJ databases">
        <title>WGS assembly of Ceratodon purpureus strain R40.</title>
        <authorList>
            <person name="Carey S.B."/>
            <person name="Jenkins J."/>
            <person name="Shu S."/>
            <person name="Lovell J.T."/>
            <person name="Sreedasyam A."/>
            <person name="Maumus F."/>
            <person name="Tiley G.P."/>
            <person name="Fernandez-Pozo N."/>
            <person name="Barry K."/>
            <person name="Chen C."/>
            <person name="Wang M."/>
            <person name="Lipzen A."/>
            <person name="Daum C."/>
            <person name="Saski C.A."/>
            <person name="Payton A.C."/>
            <person name="Mcbreen J.C."/>
            <person name="Conrad R.E."/>
            <person name="Kollar L.M."/>
            <person name="Olsson S."/>
            <person name="Huttunen S."/>
            <person name="Landis J.B."/>
            <person name="Wickett N.J."/>
            <person name="Johnson M.G."/>
            <person name="Rensing S.A."/>
            <person name="Grimwood J."/>
            <person name="Schmutz J."/>
            <person name="Mcdaniel S.F."/>
        </authorList>
    </citation>
    <scope>NUCLEOTIDE SEQUENCE</scope>
    <source>
        <strain evidence="2">R40</strain>
    </source>
</reference>
<sequence length="59" mass="6802">MFIITTFPTMLLIMVDTTFVHMNLTSTSFTTNIFYPLNEPTFYLFGFACGLQNTTNQHL</sequence>
<evidence type="ECO:0000313" key="2">
    <source>
        <dbReference type="EMBL" id="KAG0573183.1"/>
    </source>
</evidence>
<organism evidence="2 3">
    <name type="scientific">Ceratodon purpureus</name>
    <name type="common">Fire moss</name>
    <name type="synonym">Dicranum purpureum</name>
    <dbReference type="NCBI Taxonomy" id="3225"/>
    <lineage>
        <taxon>Eukaryota</taxon>
        <taxon>Viridiplantae</taxon>
        <taxon>Streptophyta</taxon>
        <taxon>Embryophyta</taxon>
        <taxon>Bryophyta</taxon>
        <taxon>Bryophytina</taxon>
        <taxon>Bryopsida</taxon>
        <taxon>Dicranidae</taxon>
        <taxon>Pseudoditrichales</taxon>
        <taxon>Ditrichaceae</taxon>
        <taxon>Ceratodon</taxon>
    </lineage>
</organism>
<evidence type="ECO:0000256" key="1">
    <source>
        <dbReference type="SAM" id="SignalP"/>
    </source>
</evidence>
<comment type="caution">
    <text evidence="2">The sequence shown here is derived from an EMBL/GenBank/DDBJ whole genome shotgun (WGS) entry which is preliminary data.</text>
</comment>
<keyword evidence="3" id="KW-1185">Reference proteome</keyword>
<feature type="chain" id="PRO_5035846264" evidence="1">
    <location>
        <begin position="23"/>
        <end position="59"/>
    </location>
</feature>
<proteinExistence type="predicted"/>
<gene>
    <name evidence="2" type="ORF">KC19_VG155600</name>
</gene>
<evidence type="ECO:0000313" key="3">
    <source>
        <dbReference type="Proteomes" id="UP000822688"/>
    </source>
</evidence>
<dbReference type="Proteomes" id="UP000822688">
    <property type="component" value="Chromosome V"/>
</dbReference>
<protein>
    <submittedName>
        <fullName evidence="2">Uncharacterized protein</fullName>
    </submittedName>
</protein>
<name>A0A8T0HRJ3_CERPU</name>